<organism evidence="1 2">
    <name type="scientific">Caerostris darwini</name>
    <dbReference type="NCBI Taxonomy" id="1538125"/>
    <lineage>
        <taxon>Eukaryota</taxon>
        <taxon>Metazoa</taxon>
        <taxon>Ecdysozoa</taxon>
        <taxon>Arthropoda</taxon>
        <taxon>Chelicerata</taxon>
        <taxon>Arachnida</taxon>
        <taxon>Araneae</taxon>
        <taxon>Araneomorphae</taxon>
        <taxon>Entelegynae</taxon>
        <taxon>Araneoidea</taxon>
        <taxon>Araneidae</taxon>
        <taxon>Caerostris</taxon>
    </lineage>
</organism>
<comment type="caution">
    <text evidence="1">The sequence shown here is derived from an EMBL/GenBank/DDBJ whole genome shotgun (WGS) entry which is preliminary data.</text>
</comment>
<keyword evidence="2" id="KW-1185">Reference proteome</keyword>
<evidence type="ECO:0000313" key="1">
    <source>
        <dbReference type="EMBL" id="GIY82834.1"/>
    </source>
</evidence>
<gene>
    <name evidence="1" type="ORF">CDAR_609091</name>
</gene>
<accession>A0AAV4WM58</accession>
<name>A0AAV4WM58_9ARAC</name>
<dbReference type="AlphaFoldDB" id="A0AAV4WM58"/>
<sequence length="96" mass="10933">MPMPMKDETVVYGIERVTLSYCDDRDNILIGFLFIWLCGKVVERIQNIFPTPLAHRRVTSRDPQGVKSTPPTPDSENPWILRRCTLVLACTVIEAS</sequence>
<proteinExistence type="predicted"/>
<reference evidence="1 2" key="1">
    <citation type="submission" date="2021-06" db="EMBL/GenBank/DDBJ databases">
        <title>Caerostris darwini draft genome.</title>
        <authorList>
            <person name="Kono N."/>
            <person name="Arakawa K."/>
        </authorList>
    </citation>
    <scope>NUCLEOTIDE SEQUENCE [LARGE SCALE GENOMIC DNA]</scope>
</reference>
<protein>
    <submittedName>
        <fullName evidence="1">Uncharacterized protein</fullName>
    </submittedName>
</protein>
<dbReference type="EMBL" id="BPLQ01014740">
    <property type="protein sequence ID" value="GIY82834.1"/>
    <property type="molecule type" value="Genomic_DNA"/>
</dbReference>
<evidence type="ECO:0000313" key="2">
    <source>
        <dbReference type="Proteomes" id="UP001054837"/>
    </source>
</evidence>
<dbReference type="Proteomes" id="UP001054837">
    <property type="component" value="Unassembled WGS sequence"/>
</dbReference>